<dbReference type="Proteomes" id="UP001549799">
    <property type="component" value="Unassembled WGS sequence"/>
</dbReference>
<accession>A0ABV2SQZ6</accession>
<gene>
    <name evidence="1" type="ORF">ABXZ36_00560</name>
</gene>
<evidence type="ECO:0000313" key="1">
    <source>
        <dbReference type="EMBL" id="MET6989132.1"/>
    </source>
</evidence>
<evidence type="ECO:0000313" key="2">
    <source>
        <dbReference type="Proteomes" id="UP001549799"/>
    </source>
</evidence>
<dbReference type="RefSeq" id="WP_354613501.1">
    <property type="nucleotide sequence ID" value="NZ_JBEXAE010000001.1"/>
</dbReference>
<comment type="caution">
    <text evidence="1">The sequence shown here is derived from an EMBL/GenBank/DDBJ whole genome shotgun (WGS) entry which is preliminary data.</text>
</comment>
<name>A0ABV2SQZ6_9FLAO</name>
<protein>
    <recommendedName>
        <fullName evidence="3">Transcriptional regulator</fullName>
    </recommendedName>
</protein>
<evidence type="ECO:0008006" key="3">
    <source>
        <dbReference type="Google" id="ProtNLM"/>
    </source>
</evidence>
<proteinExistence type="predicted"/>
<dbReference type="EMBL" id="JBEXAE010000001">
    <property type="protein sequence ID" value="MET6989132.1"/>
    <property type="molecule type" value="Genomic_DNA"/>
</dbReference>
<sequence>MNYILHLNAVFEQFSKDSRLNPTHISLYMALFQFWNINRFPNKFHISRDEVMQLAKIGSKATYHKCLSNLNDWKYILYFPSYNPFKGSEITLLVFGTTTKQVVDNPETSNEQAVVSNTNNNKQKTNLNKRGTPKNELEVLSFFKAKNKSTKEGLRFYHHYQSLGWKINGKAVITDWKALAEKWLINGIEVKHFETVSHPDSYRGRDNLKITKDKNYGEPL</sequence>
<organism evidence="1 2">
    <name type="scientific">Sediminicola arcticus</name>
    <dbReference type="NCBI Taxonomy" id="1574308"/>
    <lineage>
        <taxon>Bacteria</taxon>
        <taxon>Pseudomonadati</taxon>
        <taxon>Bacteroidota</taxon>
        <taxon>Flavobacteriia</taxon>
        <taxon>Flavobacteriales</taxon>
        <taxon>Flavobacteriaceae</taxon>
        <taxon>Sediminicola</taxon>
    </lineage>
</organism>
<reference evidence="1 2" key="1">
    <citation type="submission" date="2024-07" db="EMBL/GenBank/DDBJ databases">
        <title>The genome sequence of type strain Sediminicola arcticus GDMCC 1.2805.</title>
        <authorList>
            <person name="Liu Y."/>
        </authorList>
    </citation>
    <scope>NUCLEOTIDE SEQUENCE [LARGE SCALE GENOMIC DNA]</scope>
    <source>
        <strain evidence="1 2">GDMCC 1.2805</strain>
    </source>
</reference>
<keyword evidence="2" id="KW-1185">Reference proteome</keyword>